<accession>A0AAV7NV94</accession>
<gene>
    <name evidence="1" type="ORF">NDU88_006855</name>
</gene>
<evidence type="ECO:0000313" key="2">
    <source>
        <dbReference type="Proteomes" id="UP001066276"/>
    </source>
</evidence>
<reference evidence="1" key="1">
    <citation type="journal article" date="2022" name="bioRxiv">
        <title>Sequencing and chromosome-scale assembly of the giantPleurodeles waltlgenome.</title>
        <authorList>
            <person name="Brown T."/>
            <person name="Elewa A."/>
            <person name="Iarovenko S."/>
            <person name="Subramanian E."/>
            <person name="Araus A.J."/>
            <person name="Petzold A."/>
            <person name="Susuki M."/>
            <person name="Suzuki K.-i.T."/>
            <person name="Hayashi T."/>
            <person name="Toyoda A."/>
            <person name="Oliveira C."/>
            <person name="Osipova E."/>
            <person name="Leigh N.D."/>
            <person name="Simon A."/>
            <person name="Yun M.H."/>
        </authorList>
    </citation>
    <scope>NUCLEOTIDE SEQUENCE</scope>
    <source>
        <strain evidence="1">20211129_DDA</strain>
        <tissue evidence="1">Liver</tissue>
    </source>
</reference>
<organism evidence="1 2">
    <name type="scientific">Pleurodeles waltl</name>
    <name type="common">Iberian ribbed newt</name>
    <dbReference type="NCBI Taxonomy" id="8319"/>
    <lineage>
        <taxon>Eukaryota</taxon>
        <taxon>Metazoa</taxon>
        <taxon>Chordata</taxon>
        <taxon>Craniata</taxon>
        <taxon>Vertebrata</taxon>
        <taxon>Euteleostomi</taxon>
        <taxon>Amphibia</taxon>
        <taxon>Batrachia</taxon>
        <taxon>Caudata</taxon>
        <taxon>Salamandroidea</taxon>
        <taxon>Salamandridae</taxon>
        <taxon>Pleurodelinae</taxon>
        <taxon>Pleurodeles</taxon>
    </lineage>
</organism>
<dbReference type="EMBL" id="JANPWB010000012">
    <property type="protein sequence ID" value="KAJ1118667.1"/>
    <property type="molecule type" value="Genomic_DNA"/>
</dbReference>
<dbReference type="Proteomes" id="UP001066276">
    <property type="component" value="Chromosome 8"/>
</dbReference>
<comment type="caution">
    <text evidence="1">The sequence shown here is derived from an EMBL/GenBank/DDBJ whole genome shotgun (WGS) entry which is preliminary data.</text>
</comment>
<dbReference type="AlphaFoldDB" id="A0AAV7NV94"/>
<name>A0AAV7NV94_PLEWA</name>
<proteinExistence type="predicted"/>
<sequence length="256" mass="27059">MSGGLGRLPVSASLHTCAGIASLSPVPFWGLVSTLRSRRPWLLQLALWSRASRAGSAGSGSPLPYLPRPRDQGSEALRGSWLPRCWRCTAGCQRGLLVAGLGCRLLLGCGSVLVRGLLPPSYCRWLPVFVATSAWCRGLGPTVDPWSFGLRCRTLVPAGAHLATGSGYGLLRDAESLLLGAPLIFLLCASSLGYPLTPFPPEVPCETYRGGATFIFIFYMPNLFLSGCNLFGPHGALMLLPCGAVGGAEWSGALRS</sequence>
<evidence type="ECO:0000313" key="1">
    <source>
        <dbReference type="EMBL" id="KAJ1118667.1"/>
    </source>
</evidence>
<keyword evidence="2" id="KW-1185">Reference proteome</keyword>
<protein>
    <submittedName>
        <fullName evidence="1">Uncharacterized protein</fullName>
    </submittedName>
</protein>